<accession>A0A9D5JZ72</accession>
<dbReference type="Pfam" id="PF07355">
    <property type="entry name" value="GRDB"/>
    <property type="match status" value="1"/>
</dbReference>
<name>A0A9D5JZ72_9BACT</name>
<evidence type="ECO:0000313" key="3">
    <source>
        <dbReference type="Proteomes" id="UP000649604"/>
    </source>
</evidence>
<evidence type="ECO:0000256" key="1">
    <source>
        <dbReference type="ARBA" id="ARBA00023002"/>
    </source>
</evidence>
<dbReference type="GO" id="GO:0050485">
    <property type="term" value="F:oxidoreductase activity, acting on X-H and Y-H to form an X-Y bond, with a disulfide as acceptor"/>
    <property type="evidence" value="ECO:0007669"/>
    <property type="project" value="InterPro"/>
</dbReference>
<keyword evidence="1" id="KW-0560">Oxidoreductase</keyword>
<organism evidence="2 3">
    <name type="scientific">candidate division KSB3 bacterium</name>
    <dbReference type="NCBI Taxonomy" id="2044937"/>
    <lineage>
        <taxon>Bacteria</taxon>
        <taxon>candidate division KSB3</taxon>
    </lineage>
</organism>
<evidence type="ECO:0008006" key="4">
    <source>
        <dbReference type="Google" id="ProtNLM"/>
    </source>
</evidence>
<protein>
    <recommendedName>
        <fullName evidence="4">Selenoprotein B glycine/betaine/sarcosine/D-proline reductase</fullName>
    </recommendedName>
</protein>
<dbReference type="InterPro" id="IPR010187">
    <property type="entry name" value="Various_sel_PB"/>
</dbReference>
<reference evidence="2" key="1">
    <citation type="submission" date="2019-11" db="EMBL/GenBank/DDBJ databases">
        <title>Microbial mats filling the niche in hypersaline microbial mats.</title>
        <authorList>
            <person name="Wong H.L."/>
            <person name="Macleod F.I."/>
            <person name="White R.A. III"/>
            <person name="Burns B.P."/>
        </authorList>
    </citation>
    <scope>NUCLEOTIDE SEQUENCE</scope>
    <source>
        <strain evidence="2">Rbin_158</strain>
    </source>
</reference>
<dbReference type="AlphaFoldDB" id="A0A9D5JZ72"/>
<dbReference type="EMBL" id="WJJP01000662">
    <property type="protein sequence ID" value="MBD3326929.1"/>
    <property type="molecule type" value="Genomic_DNA"/>
</dbReference>
<comment type="caution">
    <text evidence="2">The sequence shown here is derived from an EMBL/GenBank/DDBJ whole genome shotgun (WGS) entry which is preliminary data.</text>
</comment>
<proteinExistence type="predicted"/>
<evidence type="ECO:0000313" key="2">
    <source>
        <dbReference type="EMBL" id="MBD3326929.1"/>
    </source>
</evidence>
<sequence>MNNQPQPESFREFQRSFSYGSRNDLNWKFLSKLSEEEAATCLQELLQKLGTCLDDGKFDRLIDHVHAWQMRAYAAEDTDQWVYNEGPFAPLSKPLSASKLALLTSSGHFVAGDDPEPFGVKQMTQHEAIARIGDFLKTAPTLSTIPITTPPEHLKVRHGGYDIHGAQADPNVAFPLERLQELAREGIIGALAQDAYSFVGACAQTRLLKDSAPQWAQMLSQQQIDAVVLVPV</sequence>
<gene>
    <name evidence="2" type="ORF">GF339_20255</name>
</gene>
<dbReference type="Proteomes" id="UP000649604">
    <property type="component" value="Unassembled WGS sequence"/>
</dbReference>